<keyword evidence="1" id="KW-1133">Transmembrane helix</keyword>
<protein>
    <submittedName>
        <fullName evidence="2">Uncharacterized protein</fullName>
    </submittedName>
</protein>
<organism evidence="2">
    <name type="scientific">marine metagenome</name>
    <dbReference type="NCBI Taxonomy" id="408172"/>
    <lineage>
        <taxon>unclassified sequences</taxon>
        <taxon>metagenomes</taxon>
        <taxon>ecological metagenomes</taxon>
    </lineage>
</organism>
<accession>A0A382K4I3</accession>
<keyword evidence="1" id="KW-0812">Transmembrane</keyword>
<dbReference type="AlphaFoldDB" id="A0A382K4I3"/>
<gene>
    <name evidence="2" type="ORF">METZ01_LOCUS271186</name>
</gene>
<evidence type="ECO:0000313" key="2">
    <source>
        <dbReference type="EMBL" id="SVC18332.1"/>
    </source>
</evidence>
<feature type="transmembrane region" description="Helical" evidence="1">
    <location>
        <begin position="6"/>
        <end position="23"/>
    </location>
</feature>
<evidence type="ECO:0000256" key="1">
    <source>
        <dbReference type="SAM" id="Phobius"/>
    </source>
</evidence>
<sequence>MNIPTDAIVMTVVLIAGFIYFKMQKEDTKPKEIQSDEEE</sequence>
<proteinExistence type="predicted"/>
<keyword evidence="1" id="KW-0472">Membrane</keyword>
<dbReference type="EMBL" id="UINC01077834">
    <property type="protein sequence ID" value="SVC18332.1"/>
    <property type="molecule type" value="Genomic_DNA"/>
</dbReference>
<reference evidence="2" key="1">
    <citation type="submission" date="2018-05" db="EMBL/GenBank/DDBJ databases">
        <authorList>
            <person name="Lanie J.A."/>
            <person name="Ng W.-L."/>
            <person name="Kazmierczak K.M."/>
            <person name="Andrzejewski T.M."/>
            <person name="Davidsen T.M."/>
            <person name="Wayne K.J."/>
            <person name="Tettelin H."/>
            <person name="Glass J.I."/>
            <person name="Rusch D."/>
            <person name="Podicherti R."/>
            <person name="Tsui H.-C.T."/>
            <person name="Winkler M.E."/>
        </authorList>
    </citation>
    <scope>NUCLEOTIDE SEQUENCE</scope>
</reference>
<name>A0A382K4I3_9ZZZZ</name>